<evidence type="ECO:0000313" key="2">
    <source>
        <dbReference type="Proteomes" id="UP001251217"/>
    </source>
</evidence>
<comment type="caution">
    <text evidence="1">The sequence shown here is derived from an EMBL/GenBank/DDBJ whole genome shotgun (WGS) entry which is preliminary data.</text>
</comment>
<sequence length="212" mass="23203">MDVVPLQRARDALTVDALTHAFRRNLRASVVVVAHQVEQVVDLAGGWLFDHAIAGCDVSVLIARPVDPAPLRVLGASLIDLANVTPFSHDIVPQQLAIVGDERTFDEPVRRWIMRCLDTSHPGTTLWGDVHDPALLRCTKPLHHQPSLAALAFKARAHALATRRAGTATGNPDPRIESFRAVAETRPTTAVDGPIPDHWRVIQPRHRPGKTS</sequence>
<dbReference type="EMBL" id="JAVDWW010000001">
    <property type="protein sequence ID" value="MDR7167022.1"/>
    <property type="molecule type" value="Genomic_DNA"/>
</dbReference>
<organism evidence="1 2">
    <name type="scientific">Nocardia kruczakiae</name>
    <dbReference type="NCBI Taxonomy" id="261477"/>
    <lineage>
        <taxon>Bacteria</taxon>
        <taxon>Bacillati</taxon>
        <taxon>Actinomycetota</taxon>
        <taxon>Actinomycetes</taxon>
        <taxon>Mycobacteriales</taxon>
        <taxon>Nocardiaceae</taxon>
        <taxon>Nocardia</taxon>
    </lineage>
</organism>
<evidence type="ECO:0000313" key="1">
    <source>
        <dbReference type="EMBL" id="MDR7167022.1"/>
    </source>
</evidence>
<accession>A0ABU1XAE6</accession>
<proteinExistence type="predicted"/>
<reference evidence="1 2" key="1">
    <citation type="submission" date="2023-07" db="EMBL/GenBank/DDBJ databases">
        <title>Sorghum-associated microbial communities from plants grown in Nebraska, USA.</title>
        <authorList>
            <person name="Schachtman D."/>
        </authorList>
    </citation>
    <scope>NUCLEOTIDE SEQUENCE [LARGE SCALE GENOMIC DNA]</scope>
    <source>
        <strain evidence="1 2">4272</strain>
    </source>
</reference>
<dbReference type="Proteomes" id="UP001251217">
    <property type="component" value="Unassembled WGS sequence"/>
</dbReference>
<dbReference type="RefSeq" id="WP_310398892.1">
    <property type="nucleotide sequence ID" value="NZ_JAVDWW010000001.1"/>
</dbReference>
<gene>
    <name evidence="1" type="ORF">J2W56_000740</name>
</gene>
<name>A0ABU1XAE6_9NOCA</name>
<keyword evidence="2" id="KW-1185">Reference proteome</keyword>
<protein>
    <submittedName>
        <fullName evidence="1">Uncharacterized protein</fullName>
    </submittedName>
</protein>